<dbReference type="SUPFAM" id="SSF143081">
    <property type="entry name" value="BB1717-like"/>
    <property type="match status" value="1"/>
</dbReference>
<dbReference type="GO" id="GO:0106300">
    <property type="term" value="P:protein-DNA covalent cross-linking repair"/>
    <property type="evidence" value="ECO:0007669"/>
    <property type="project" value="InterPro"/>
</dbReference>
<evidence type="ECO:0000256" key="4">
    <source>
        <dbReference type="ARBA" id="ARBA00022801"/>
    </source>
</evidence>
<dbReference type="InterPro" id="IPR036590">
    <property type="entry name" value="SRAP-like"/>
</dbReference>
<keyword evidence="7" id="KW-0456">Lyase</keyword>
<comment type="similarity">
    <text evidence="1">Belongs to the SOS response-associated peptidase family.</text>
</comment>
<keyword evidence="3" id="KW-0227">DNA damage</keyword>
<evidence type="ECO:0000256" key="7">
    <source>
        <dbReference type="ARBA" id="ARBA00023239"/>
    </source>
</evidence>
<keyword evidence="6" id="KW-0238">DNA-binding</keyword>
<evidence type="ECO:0000256" key="6">
    <source>
        <dbReference type="ARBA" id="ARBA00023125"/>
    </source>
</evidence>
<reference evidence="8" key="1">
    <citation type="submission" date="2020-05" db="EMBL/GenBank/DDBJ databases">
        <authorList>
            <person name="Chiriac C."/>
            <person name="Salcher M."/>
            <person name="Ghai R."/>
            <person name="Kavagutti S V."/>
        </authorList>
    </citation>
    <scope>NUCLEOTIDE SEQUENCE</scope>
</reference>
<evidence type="ECO:0000256" key="2">
    <source>
        <dbReference type="ARBA" id="ARBA00022670"/>
    </source>
</evidence>
<accession>A0A6J7D7D2</accession>
<dbReference type="Pfam" id="PF02586">
    <property type="entry name" value="SRAP"/>
    <property type="match status" value="1"/>
</dbReference>
<dbReference type="AlphaFoldDB" id="A0A6J7D7D2"/>
<dbReference type="GO" id="GO:0006508">
    <property type="term" value="P:proteolysis"/>
    <property type="evidence" value="ECO:0007669"/>
    <property type="project" value="UniProtKB-KW"/>
</dbReference>
<keyword evidence="5" id="KW-0190">Covalent protein-DNA linkage</keyword>
<dbReference type="Gene3D" id="3.90.1680.10">
    <property type="entry name" value="SOS response associated peptidase-like"/>
    <property type="match status" value="1"/>
</dbReference>
<dbReference type="GO" id="GO:0016829">
    <property type="term" value="F:lyase activity"/>
    <property type="evidence" value="ECO:0007669"/>
    <property type="project" value="UniProtKB-KW"/>
</dbReference>
<protein>
    <submittedName>
        <fullName evidence="8">Unannotated protein</fullName>
    </submittedName>
</protein>
<dbReference type="EMBL" id="CAFBLP010000010">
    <property type="protein sequence ID" value="CAB4866862.1"/>
    <property type="molecule type" value="Genomic_DNA"/>
</dbReference>
<evidence type="ECO:0000256" key="1">
    <source>
        <dbReference type="ARBA" id="ARBA00008136"/>
    </source>
</evidence>
<dbReference type="GO" id="GO:0003697">
    <property type="term" value="F:single-stranded DNA binding"/>
    <property type="evidence" value="ECO:0007669"/>
    <property type="project" value="InterPro"/>
</dbReference>
<dbReference type="PANTHER" id="PTHR13604:SF0">
    <property type="entry name" value="ABASIC SITE PROCESSING PROTEIN HMCES"/>
    <property type="match status" value="1"/>
</dbReference>
<evidence type="ECO:0000313" key="8">
    <source>
        <dbReference type="EMBL" id="CAB4866862.1"/>
    </source>
</evidence>
<dbReference type="PANTHER" id="PTHR13604">
    <property type="entry name" value="DC12-RELATED"/>
    <property type="match status" value="1"/>
</dbReference>
<name>A0A6J7D7D2_9ZZZZ</name>
<evidence type="ECO:0000256" key="5">
    <source>
        <dbReference type="ARBA" id="ARBA00023124"/>
    </source>
</evidence>
<dbReference type="InterPro" id="IPR003738">
    <property type="entry name" value="SRAP"/>
</dbReference>
<proteinExistence type="inferred from homology"/>
<keyword evidence="4" id="KW-0378">Hydrolase</keyword>
<sequence>MWLVLQSDGLSETSGVFWWDTVRSVCGRFVSSSPPAQIASFFGASFEGDALAPSYNVAPTNDVYAVVAPPDDGRILRAFHWGLVPVWAKDDKIGSKMINARAETLAEKPSFKGLLKNRRCIIPMDGFYEWQAPAPGAPLGPTGKPAKQPMYIHRADGRPLAVAGLWTAWRDKAGPADAPWLHSCTVITTAANATMAPVHDRMPALLGEDAWHEWLNPADQDLAALSSLLVPAAEGLLVMHAVSNQVNFVRNKGAELIAAADIC</sequence>
<keyword evidence="2" id="KW-0645">Protease</keyword>
<evidence type="ECO:0000256" key="3">
    <source>
        <dbReference type="ARBA" id="ARBA00022763"/>
    </source>
</evidence>
<gene>
    <name evidence="8" type="ORF">UFOPK3376_00587</name>
</gene>
<organism evidence="8">
    <name type="scientific">freshwater metagenome</name>
    <dbReference type="NCBI Taxonomy" id="449393"/>
    <lineage>
        <taxon>unclassified sequences</taxon>
        <taxon>metagenomes</taxon>
        <taxon>ecological metagenomes</taxon>
    </lineage>
</organism>
<dbReference type="GO" id="GO:0008233">
    <property type="term" value="F:peptidase activity"/>
    <property type="evidence" value="ECO:0007669"/>
    <property type="project" value="UniProtKB-KW"/>
</dbReference>